<evidence type="ECO:0000313" key="3">
    <source>
        <dbReference type="Proteomes" id="UP000193648"/>
    </source>
</evidence>
<feature type="region of interest" description="Disordered" evidence="1">
    <location>
        <begin position="77"/>
        <end position="104"/>
    </location>
</feature>
<comment type="caution">
    <text evidence="2">The sequence shown here is derived from an EMBL/GenBank/DDBJ whole genome shotgun (WGS) entry which is preliminary data.</text>
</comment>
<accession>A0A1Y2GZ58</accession>
<keyword evidence="3" id="KW-1185">Reference proteome</keyword>
<proteinExistence type="predicted"/>
<dbReference type="RefSeq" id="XP_021885301.1">
    <property type="nucleotide sequence ID" value="XM_022019430.1"/>
</dbReference>
<dbReference type="InParanoid" id="A0A1Y2GZ58"/>
<sequence length="248" mass="27585">MTNPNNYPHASIPDLISEETQEMEDDEDDIIRLVRHRPHLQLMHEHETKKHTIQVPAQPQSAGRDWQPHETAFITTTATTNNNPSSTNTTNNNNSSSTNNTAHNTSVNSSIVIIKTNPTVNKTASGHTNNPSSSINTGNHNNNTGSVNRVDPSYISNPSNSTSRYSNTNIITNSIGSGGNKSPRNNPFRDLRKRRMLLSAVVLPRKSWLVHRRPSDPLLMSFKDYHQPTIHKSQSNAVIRTLNATLVC</sequence>
<dbReference type="EMBL" id="MCFF01000003">
    <property type="protein sequence ID" value="ORZ27598.1"/>
    <property type="molecule type" value="Genomic_DNA"/>
</dbReference>
<dbReference type="AlphaFoldDB" id="A0A1Y2GZ58"/>
<evidence type="ECO:0000313" key="2">
    <source>
        <dbReference type="EMBL" id="ORZ27598.1"/>
    </source>
</evidence>
<feature type="region of interest" description="Disordered" evidence="1">
    <location>
        <begin position="121"/>
        <end position="146"/>
    </location>
</feature>
<reference evidence="2 3" key="1">
    <citation type="submission" date="2016-07" db="EMBL/GenBank/DDBJ databases">
        <title>Pervasive Adenine N6-methylation of Active Genes in Fungi.</title>
        <authorList>
            <consortium name="DOE Joint Genome Institute"/>
            <person name="Mondo S.J."/>
            <person name="Dannebaum R.O."/>
            <person name="Kuo R.C."/>
            <person name="Labutti K."/>
            <person name="Haridas S."/>
            <person name="Kuo A."/>
            <person name="Salamov A."/>
            <person name="Ahrendt S.R."/>
            <person name="Lipzen A."/>
            <person name="Sullivan W."/>
            <person name="Andreopoulos W.B."/>
            <person name="Clum A."/>
            <person name="Lindquist E."/>
            <person name="Daum C."/>
            <person name="Ramamoorthy G.K."/>
            <person name="Gryganskyi A."/>
            <person name="Culley D."/>
            <person name="Magnuson J.K."/>
            <person name="James T.Y."/>
            <person name="O'Malley M.A."/>
            <person name="Stajich J.E."/>
            <person name="Spatafora J.W."/>
            <person name="Visel A."/>
            <person name="Grigoriev I.V."/>
        </authorList>
    </citation>
    <scope>NUCLEOTIDE SEQUENCE [LARGE SCALE GENOMIC DNA]</scope>
    <source>
        <strain evidence="2 3">NRRL 3116</strain>
    </source>
</reference>
<protein>
    <submittedName>
        <fullName evidence="2">Uncharacterized protein</fullName>
    </submittedName>
</protein>
<name>A0A1Y2GZ58_9FUNG</name>
<dbReference type="Proteomes" id="UP000193648">
    <property type="component" value="Unassembled WGS sequence"/>
</dbReference>
<gene>
    <name evidence="2" type="ORF">BCR41DRAFT_116794</name>
</gene>
<organism evidence="2 3">
    <name type="scientific">Lobosporangium transversale</name>
    <dbReference type="NCBI Taxonomy" id="64571"/>
    <lineage>
        <taxon>Eukaryota</taxon>
        <taxon>Fungi</taxon>
        <taxon>Fungi incertae sedis</taxon>
        <taxon>Mucoromycota</taxon>
        <taxon>Mortierellomycotina</taxon>
        <taxon>Mortierellomycetes</taxon>
        <taxon>Mortierellales</taxon>
        <taxon>Mortierellaceae</taxon>
        <taxon>Lobosporangium</taxon>
    </lineage>
</organism>
<dbReference type="GeneID" id="33561275"/>
<evidence type="ECO:0000256" key="1">
    <source>
        <dbReference type="SAM" id="MobiDB-lite"/>
    </source>
</evidence>